<name>X1UIW7_9ZZZZ</name>
<sequence>MEDIDELKREVEEAKERVKRDITEVREILRKIVEETGEMGKTRAEKAMLRAERQIDETAQRVESSIERAMAAMTKSSVTEPSVSAGNAVTKEMDFSDFTNVEVGHAFKVEITHSDSYRVTITASKRLCDHIDIAQSGNTLKISLKPLQFRFQLR</sequence>
<dbReference type="Gene3D" id="2.160.20.120">
    <property type="match status" value="1"/>
</dbReference>
<feature type="domain" description="Putative auto-transporter adhesin head GIN" evidence="2">
    <location>
        <begin position="97"/>
        <end position="145"/>
    </location>
</feature>
<dbReference type="InterPro" id="IPR021255">
    <property type="entry name" value="DUF2807"/>
</dbReference>
<gene>
    <name evidence="3" type="ORF">S12H4_56474</name>
</gene>
<evidence type="ECO:0000313" key="3">
    <source>
        <dbReference type="EMBL" id="GAJ17449.1"/>
    </source>
</evidence>
<feature type="non-terminal residue" evidence="3">
    <location>
        <position position="154"/>
    </location>
</feature>
<evidence type="ECO:0000259" key="2">
    <source>
        <dbReference type="Pfam" id="PF10988"/>
    </source>
</evidence>
<feature type="coiled-coil region" evidence="1">
    <location>
        <begin position="1"/>
        <end position="68"/>
    </location>
</feature>
<dbReference type="EMBL" id="BARW01036375">
    <property type="protein sequence ID" value="GAJ17449.1"/>
    <property type="molecule type" value="Genomic_DNA"/>
</dbReference>
<evidence type="ECO:0000256" key="1">
    <source>
        <dbReference type="SAM" id="Coils"/>
    </source>
</evidence>
<organism evidence="3">
    <name type="scientific">marine sediment metagenome</name>
    <dbReference type="NCBI Taxonomy" id="412755"/>
    <lineage>
        <taxon>unclassified sequences</taxon>
        <taxon>metagenomes</taxon>
        <taxon>ecological metagenomes</taxon>
    </lineage>
</organism>
<dbReference type="Pfam" id="PF10988">
    <property type="entry name" value="DUF2807"/>
    <property type="match status" value="1"/>
</dbReference>
<protein>
    <recommendedName>
        <fullName evidence="2">Putative auto-transporter adhesin head GIN domain-containing protein</fullName>
    </recommendedName>
</protein>
<accession>X1UIW7</accession>
<dbReference type="AlphaFoldDB" id="X1UIW7"/>
<comment type="caution">
    <text evidence="3">The sequence shown here is derived from an EMBL/GenBank/DDBJ whole genome shotgun (WGS) entry which is preliminary data.</text>
</comment>
<keyword evidence="1" id="KW-0175">Coiled coil</keyword>
<proteinExistence type="predicted"/>
<reference evidence="3" key="1">
    <citation type="journal article" date="2014" name="Front. Microbiol.">
        <title>High frequency of phylogenetically diverse reductive dehalogenase-homologous genes in deep subseafloor sedimentary metagenomes.</title>
        <authorList>
            <person name="Kawai M."/>
            <person name="Futagami T."/>
            <person name="Toyoda A."/>
            <person name="Takaki Y."/>
            <person name="Nishi S."/>
            <person name="Hori S."/>
            <person name="Arai W."/>
            <person name="Tsubouchi T."/>
            <person name="Morono Y."/>
            <person name="Uchiyama I."/>
            <person name="Ito T."/>
            <person name="Fujiyama A."/>
            <person name="Inagaki F."/>
            <person name="Takami H."/>
        </authorList>
    </citation>
    <scope>NUCLEOTIDE SEQUENCE</scope>
    <source>
        <strain evidence="3">Expedition CK06-06</strain>
    </source>
</reference>